<dbReference type="Proteomes" id="UP000611723">
    <property type="component" value="Unassembled WGS sequence"/>
</dbReference>
<protein>
    <submittedName>
        <fullName evidence="1">DUF4238 domain-containing protein</fullName>
    </submittedName>
</protein>
<dbReference type="EMBL" id="JAEQBW010000003">
    <property type="protein sequence ID" value="MBK6265338.1"/>
    <property type="molecule type" value="Genomic_DNA"/>
</dbReference>
<keyword evidence="2" id="KW-1185">Reference proteome</keyword>
<comment type="caution">
    <text evidence="1">The sequence shown here is derived from an EMBL/GenBank/DDBJ whole genome shotgun (WGS) entry which is preliminary data.</text>
</comment>
<dbReference type="InterPro" id="IPR025332">
    <property type="entry name" value="DUF4238"/>
</dbReference>
<accession>A0A934WY58</accession>
<dbReference type="AlphaFoldDB" id="A0A934WY58"/>
<organism evidence="1 2">
    <name type="scientific">Marivirga aurantiaca</name>
    <dbReference type="NCBI Taxonomy" id="2802615"/>
    <lineage>
        <taxon>Bacteria</taxon>
        <taxon>Pseudomonadati</taxon>
        <taxon>Bacteroidota</taxon>
        <taxon>Cytophagia</taxon>
        <taxon>Cytophagales</taxon>
        <taxon>Marivirgaceae</taxon>
        <taxon>Marivirga</taxon>
    </lineage>
</organism>
<evidence type="ECO:0000313" key="1">
    <source>
        <dbReference type="EMBL" id="MBK6265338.1"/>
    </source>
</evidence>
<name>A0A934WY58_9BACT</name>
<gene>
    <name evidence="1" type="ORF">JKA74_09830</name>
</gene>
<sequence>MRSEGFQFRLKNAAEQSIKTLSEGMIGAYDLEMKLLVNKTKKMFIVSDNPAVKYNQFLEKRNHPGGHLGIFTKGLQLFIPLSPSLMLVYFDKWAYKYGNKKEKIILIKNEVDIDQLNYLQFMNCYKIIFTKQLNQFYLNQLALKAKKKRSIDFTELKEVKRFIDDEGLEHIQYIGQGINNGFNMALSFIRQPQPAKDHVLDDFVVQLRDERMRNYGRH</sequence>
<evidence type="ECO:0000313" key="2">
    <source>
        <dbReference type="Proteomes" id="UP000611723"/>
    </source>
</evidence>
<proteinExistence type="predicted"/>
<dbReference type="RefSeq" id="WP_201431107.1">
    <property type="nucleotide sequence ID" value="NZ_JAEQBW010000003.1"/>
</dbReference>
<reference evidence="1" key="1">
    <citation type="submission" date="2021-01" db="EMBL/GenBank/DDBJ databases">
        <title>Marivirga aurantiaca sp. nov., isolated from intertidal surface sediments.</title>
        <authorList>
            <person name="Zhang M."/>
        </authorList>
    </citation>
    <scope>NUCLEOTIDE SEQUENCE</scope>
    <source>
        <strain evidence="1">S37H4</strain>
    </source>
</reference>
<dbReference type="Pfam" id="PF14022">
    <property type="entry name" value="DUF4238"/>
    <property type="match status" value="1"/>
</dbReference>